<accession>A0AAJ5WID9</accession>
<evidence type="ECO:0000313" key="1">
    <source>
        <dbReference type="EMBL" id="WEK31013.1"/>
    </source>
</evidence>
<dbReference type="AlphaFoldDB" id="A0AAJ5WID9"/>
<sequence length="48" mass="5052">MRAVTAEIRLTDQKRGGGETAIRSASGQVNHSRLASGYFSLQVGTTTA</sequence>
<dbReference type="EMBL" id="CP119325">
    <property type="protein sequence ID" value="WEK31013.1"/>
    <property type="molecule type" value="Genomic_DNA"/>
</dbReference>
<gene>
    <name evidence="1" type="ORF">P0Y58_02160</name>
</gene>
<name>A0AAJ5WID9_9PSED</name>
<proteinExistence type="predicted"/>
<protein>
    <submittedName>
        <fullName evidence="1">Uncharacterized protein</fullName>
    </submittedName>
</protein>
<evidence type="ECO:0000313" key="2">
    <source>
        <dbReference type="Proteomes" id="UP001216329"/>
    </source>
</evidence>
<dbReference type="Proteomes" id="UP001216329">
    <property type="component" value="Chromosome"/>
</dbReference>
<organism evidence="1 2">
    <name type="scientific">Candidatus Pseudomonas phytovorans</name>
    <dbReference type="NCBI Taxonomy" id="3121377"/>
    <lineage>
        <taxon>Bacteria</taxon>
        <taxon>Pseudomonadati</taxon>
        <taxon>Pseudomonadota</taxon>
        <taxon>Gammaproteobacteria</taxon>
        <taxon>Pseudomonadales</taxon>
        <taxon>Pseudomonadaceae</taxon>
        <taxon>Pseudomonas</taxon>
    </lineage>
</organism>
<reference evidence="1" key="1">
    <citation type="submission" date="2023-03" db="EMBL/GenBank/DDBJ databases">
        <title>Andean soil-derived lignocellulolytic bacterial consortium as a source of novel taxa and putative plastic-active enzymes.</title>
        <authorList>
            <person name="Diaz-Garcia L."/>
            <person name="Chuvochina M."/>
            <person name="Feuerriegel G."/>
            <person name="Bunk B."/>
            <person name="Sproer C."/>
            <person name="Streit W.R."/>
            <person name="Rodriguez L.M."/>
            <person name="Overmann J."/>
            <person name="Jimenez D.J."/>
        </authorList>
    </citation>
    <scope>NUCLEOTIDE SEQUENCE</scope>
    <source>
        <strain evidence="1">MAG 876</strain>
    </source>
</reference>